<keyword evidence="2" id="KW-0479">Metal-binding</keyword>
<organism evidence="7 8">
    <name type="scientific">Pseudomonas aeruginosa (strain UCBPP-PA14)</name>
    <dbReference type="NCBI Taxonomy" id="208963"/>
    <lineage>
        <taxon>Bacteria</taxon>
        <taxon>Pseudomonadati</taxon>
        <taxon>Pseudomonadota</taxon>
        <taxon>Gammaproteobacteria</taxon>
        <taxon>Pseudomonadales</taxon>
        <taxon>Pseudomonadaceae</taxon>
        <taxon>Pseudomonas</taxon>
    </lineage>
</organism>
<keyword evidence="1" id="KW-0645">Protease</keyword>
<evidence type="ECO:0000256" key="4">
    <source>
        <dbReference type="ARBA" id="ARBA00022833"/>
    </source>
</evidence>
<reference evidence="7 8" key="1">
    <citation type="journal article" date="2006" name="Genome Biol.">
        <title>Genomic analysis reveals that Pseudomonas aeruginosa virulence is combinatorial.</title>
        <authorList>
            <person name="Lee D.G."/>
            <person name="Urbach J.M."/>
            <person name="Wu G."/>
            <person name="Liberati N.T."/>
            <person name="Feinbaum R.L."/>
            <person name="Miyata S."/>
            <person name="Diggins L.T."/>
            <person name="He J."/>
            <person name="Saucier M."/>
            <person name="Deziel E."/>
            <person name="Friedman L."/>
            <person name="Li L."/>
            <person name="Grills G."/>
            <person name="Montgomery K."/>
            <person name="Kucherlapati R."/>
            <person name="Rahme L.G."/>
            <person name="Ausubel F.M."/>
        </authorList>
    </citation>
    <scope>NUCLEOTIDE SEQUENCE [LARGE SCALE GENOMIC DNA]</scope>
    <source>
        <strain evidence="7 8">UCBPP-PA14</strain>
    </source>
</reference>
<dbReference type="Pfam" id="PF04002">
    <property type="entry name" value="RadC"/>
    <property type="match status" value="1"/>
</dbReference>
<dbReference type="Gene3D" id="3.40.140.10">
    <property type="entry name" value="Cytidine Deaminase, domain 2"/>
    <property type="match status" value="1"/>
</dbReference>
<evidence type="ECO:0000313" key="8">
    <source>
        <dbReference type="Proteomes" id="UP000000653"/>
    </source>
</evidence>
<dbReference type="SUPFAM" id="SSF102712">
    <property type="entry name" value="JAB1/MPN domain"/>
    <property type="match status" value="1"/>
</dbReference>
<dbReference type="KEGG" id="pau:PA14_54860"/>
<evidence type="ECO:0000256" key="1">
    <source>
        <dbReference type="ARBA" id="ARBA00022670"/>
    </source>
</evidence>
<keyword evidence="4" id="KW-0862">Zinc</keyword>
<feature type="domain" description="MPN" evidence="6">
    <location>
        <begin position="85"/>
        <end position="202"/>
    </location>
</feature>
<dbReference type="InterPro" id="IPR025657">
    <property type="entry name" value="RadC_JAB"/>
</dbReference>
<dbReference type="PANTHER" id="PTHR30471">
    <property type="entry name" value="DNA REPAIR PROTEIN RADC"/>
    <property type="match status" value="1"/>
</dbReference>
<dbReference type="CDD" id="cd08071">
    <property type="entry name" value="MPN_DUF2466"/>
    <property type="match status" value="1"/>
</dbReference>
<evidence type="ECO:0000259" key="6">
    <source>
        <dbReference type="PROSITE" id="PS50249"/>
    </source>
</evidence>
<protein>
    <recommendedName>
        <fullName evidence="6">MPN domain-containing protein</fullName>
    </recommendedName>
</protein>
<evidence type="ECO:0000313" key="7">
    <source>
        <dbReference type="EMBL" id="ABJ09877.1"/>
    </source>
</evidence>
<keyword evidence="5" id="KW-0482">Metalloprotease</keyword>
<keyword evidence="3" id="KW-0378">Hydrolase</keyword>
<dbReference type="GO" id="GO:0046872">
    <property type="term" value="F:metal ion binding"/>
    <property type="evidence" value="ECO:0007669"/>
    <property type="project" value="UniProtKB-KW"/>
</dbReference>
<dbReference type="GO" id="GO:0006508">
    <property type="term" value="P:proteolysis"/>
    <property type="evidence" value="ECO:0007669"/>
    <property type="project" value="UniProtKB-KW"/>
</dbReference>
<dbReference type="PROSITE" id="PS50249">
    <property type="entry name" value="MPN"/>
    <property type="match status" value="1"/>
</dbReference>
<dbReference type="GO" id="GO:0008237">
    <property type="term" value="F:metallopeptidase activity"/>
    <property type="evidence" value="ECO:0007669"/>
    <property type="project" value="UniProtKB-KW"/>
</dbReference>
<dbReference type="InterPro" id="IPR037518">
    <property type="entry name" value="MPN"/>
</dbReference>
<dbReference type="InterPro" id="IPR001405">
    <property type="entry name" value="UPF0758"/>
</dbReference>
<dbReference type="PROSITE" id="PS01302">
    <property type="entry name" value="UPF0758"/>
    <property type="match status" value="1"/>
</dbReference>
<dbReference type="AlphaFoldDB" id="A0A0H2Z778"/>
<dbReference type="HOGENOM" id="CLU_073529_3_1_6"/>
<gene>
    <name evidence="7" type="ordered locus">PA14_54860</name>
</gene>
<dbReference type="PANTHER" id="PTHR30471:SF3">
    <property type="entry name" value="UPF0758 PROTEIN YEES-RELATED"/>
    <property type="match status" value="1"/>
</dbReference>
<evidence type="ECO:0000256" key="5">
    <source>
        <dbReference type="ARBA" id="ARBA00023049"/>
    </source>
</evidence>
<proteinExistence type="predicted"/>
<dbReference type="InterPro" id="IPR020891">
    <property type="entry name" value="UPF0758_CS"/>
</dbReference>
<dbReference type="EMBL" id="CP000438">
    <property type="protein sequence ID" value="ABJ09877.1"/>
    <property type="molecule type" value="Genomic_DNA"/>
</dbReference>
<accession>A0A0H2Z778</accession>
<sequence>MSWEFGRRRTSRGVAASPIRCETKVSRRPTPFAPAWVILPSSRRISMTAPRMRASTKAATRRDEDQLVQRAIAVLERRMFRRGQELLSPRGLRQYLRLRLVGKSEEVFAAVFLDAQWRALFRGTVNAAPMYARVVVKRALRHNAVGVVVAHNHPSGLATPSQADIAATRQLKAALNLVDIELLDHFVIGRGEPFSFFDAQLL</sequence>
<name>A0A0H2Z778_PSEAB</name>
<evidence type="ECO:0000256" key="2">
    <source>
        <dbReference type="ARBA" id="ARBA00022723"/>
    </source>
</evidence>
<evidence type="ECO:0000256" key="3">
    <source>
        <dbReference type="ARBA" id="ARBA00022801"/>
    </source>
</evidence>
<dbReference type="Proteomes" id="UP000000653">
    <property type="component" value="Chromosome"/>
</dbReference>